<evidence type="ECO:0000259" key="5">
    <source>
        <dbReference type="PROSITE" id="PS50931"/>
    </source>
</evidence>
<dbReference type="PANTHER" id="PTHR30346">
    <property type="entry name" value="TRANSCRIPTIONAL DUAL REGULATOR HCAR-RELATED"/>
    <property type="match status" value="1"/>
</dbReference>
<dbReference type="FunFam" id="1.10.10.10:FF:000001">
    <property type="entry name" value="LysR family transcriptional regulator"/>
    <property type="match status" value="1"/>
</dbReference>
<dbReference type="HOGENOM" id="CLU_039613_32_2_9"/>
<proteinExistence type="inferred from homology"/>
<dbReference type="Pfam" id="PF00126">
    <property type="entry name" value="HTH_1"/>
    <property type="match status" value="1"/>
</dbReference>
<dbReference type="GO" id="GO:0032993">
    <property type="term" value="C:protein-DNA complex"/>
    <property type="evidence" value="ECO:0007669"/>
    <property type="project" value="TreeGrafter"/>
</dbReference>
<name>B9E397_CLOK1</name>
<dbReference type="PRINTS" id="PR00039">
    <property type="entry name" value="HTHLYSR"/>
</dbReference>
<protein>
    <recommendedName>
        <fullName evidence="5">HTH lysR-type domain-containing protein</fullName>
    </recommendedName>
</protein>
<dbReference type="SUPFAM" id="SSF46785">
    <property type="entry name" value="Winged helix' DNA-binding domain"/>
    <property type="match status" value="1"/>
</dbReference>
<dbReference type="InterPro" id="IPR036390">
    <property type="entry name" value="WH_DNA-bd_sf"/>
</dbReference>
<evidence type="ECO:0000313" key="7">
    <source>
        <dbReference type="Proteomes" id="UP000007969"/>
    </source>
</evidence>
<evidence type="ECO:0000313" key="6">
    <source>
        <dbReference type="EMBL" id="BAH06972.1"/>
    </source>
</evidence>
<gene>
    <name evidence="6" type="ordered locus">CKR_1921</name>
</gene>
<dbReference type="Proteomes" id="UP000007969">
    <property type="component" value="Chromosome"/>
</dbReference>
<dbReference type="Pfam" id="PF03466">
    <property type="entry name" value="LysR_substrate"/>
    <property type="match status" value="1"/>
</dbReference>
<accession>B9E397</accession>
<dbReference type="PROSITE" id="PS50931">
    <property type="entry name" value="HTH_LYSR"/>
    <property type="match status" value="1"/>
</dbReference>
<evidence type="ECO:0000256" key="1">
    <source>
        <dbReference type="ARBA" id="ARBA00009437"/>
    </source>
</evidence>
<dbReference type="Gene3D" id="1.10.10.10">
    <property type="entry name" value="Winged helix-like DNA-binding domain superfamily/Winged helix DNA-binding domain"/>
    <property type="match status" value="1"/>
</dbReference>
<dbReference type="EMBL" id="AP009049">
    <property type="protein sequence ID" value="BAH06972.1"/>
    <property type="molecule type" value="Genomic_DNA"/>
</dbReference>
<keyword evidence="4" id="KW-0804">Transcription</keyword>
<keyword evidence="2" id="KW-0805">Transcription regulation</keyword>
<evidence type="ECO:0000256" key="3">
    <source>
        <dbReference type="ARBA" id="ARBA00023125"/>
    </source>
</evidence>
<dbReference type="SUPFAM" id="SSF53850">
    <property type="entry name" value="Periplasmic binding protein-like II"/>
    <property type="match status" value="1"/>
</dbReference>
<dbReference type="InterPro" id="IPR036388">
    <property type="entry name" value="WH-like_DNA-bd_sf"/>
</dbReference>
<dbReference type="GO" id="GO:0003677">
    <property type="term" value="F:DNA binding"/>
    <property type="evidence" value="ECO:0007669"/>
    <property type="project" value="UniProtKB-KW"/>
</dbReference>
<evidence type="ECO:0000256" key="2">
    <source>
        <dbReference type="ARBA" id="ARBA00023015"/>
    </source>
</evidence>
<dbReference type="CDD" id="cd05466">
    <property type="entry name" value="PBP2_LTTR_substrate"/>
    <property type="match status" value="1"/>
</dbReference>
<sequence>MRNVMTLQQLKYAIEIANCGSFNEAAKRLFISQPSLSKAIKELEVELGIGIFERTNRGISISIDGAEFLGYARQIIEQTEVLENRYHGERFKALHFSLSTQHYAFVVDAFIKLMKSNDNSKYEFTLKETKTYEIIEDVKTLKSDIGILYTNDLNSKVMNKLFSDSNIKFTPLFNVTPHVFVGKNHPLLNKKVVTMEDLASFPFIVFDQGEKNSLNFSEEILNFSNTNKSIVVNDRATLSNLLTGSDGYTVGTGVLVPAFNGDEIQSIPIESDQIVTIGWISHKNIKLSKIAAKYIEILNYDIATKYLEFNYCLL</sequence>
<organism evidence="6 7">
    <name type="scientific">Clostridium kluyveri (strain NBRC 12016)</name>
    <dbReference type="NCBI Taxonomy" id="583346"/>
    <lineage>
        <taxon>Bacteria</taxon>
        <taxon>Bacillati</taxon>
        <taxon>Bacillota</taxon>
        <taxon>Clostridia</taxon>
        <taxon>Eubacteriales</taxon>
        <taxon>Clostridiaceae</taxon>
        <taxon>Clostridium</taxon>
    </lineage>
</organism>
<dbReference type="KEGG" id="ckr:CKR_1921"/>
<dbReference type="Gene3D" id="3.40.190.290">
    <property type="match status" value="1"/>
</dbReference>
<comment type="similarity">
    <text evidence="1">Belongs to the LysR transcriptional regulatory family.</text>
</comment>
<feature type="domain" description="HTH lysR-type" evidence="5">
    <location>
        <begin position="5"/>
        <end position="62"/>
    </location>
</feature>
<dbReference type="PANTHER" id="PTHR30346:SF0">
    <property type="entry name" value="HCA OPERON TRANSCRIPTIONAL ACTIVATOR HCAR"/>
    <property type="match status" value="1"/>
</dbReference>
<dbReference type="InterPro" id="IPR005119">
    <property type="entry name" value="LysR_subst-bd"/>
</dbReference>
<dbReference type="InterPro" id="IPR000847">
    <property type="entry name" value="LysR_HTH_N"/>
</dbReference>
<keyword evidence="3" id="KW-0238">DNA-binding</keyword>
<dbReference type="GO" id="GO:0003700">
    <property type="term" value="F:DNA-binding transcription factor activity"/>
    <property type="evidence" value="ECO:0007669"/>
    <property type="project" value="InterPro"/>
</dbReference>
<dbReference type="AlphaFoldDB" id="B9E397"/>
<evidence type="ECO:0000256" key="4">
    <source>
        <dbReference type="ARBA" id="ARBA00023163"/>
    </source>
</evidence>
<reference evidence="7" key="1">
    <citation type="submission" date="2005-09" db="EMBL/GenBank/DDBJ databases">
        <title>Complete genome sequence of Clostridium kluyveri and comparative genomics of Clostridia species.</title>
        <authorList>
            <person name="Inui M."/>
            <person name="Nonaka H."/>
            <person name="Shinoda Y."/>
            <person name="Ikenaga Y."/>
            <person name="Abe M."/>
            <person name="Naito K."/>
            <person name="Vertes A.A."/>
            <person name="Yukawa H."/>
        </authorList>
    </citation>
    <scope>NUCLEOTIDE SEQUENCE [LARGE SCALE GENOMIC DNA]</scope>
    <source>
        <strain evidence="7">NBRC 12016</strain>
    </source>
</reference>